<dbReference type="EMBL" id="FOCO01000033">
    <property type="protein sequence ID" value="SEN94032.1"/>
    <property type="molecule type" value="Genomic_DNA"/>
</dbReference>
<dbReference type="AlphaFoldDB" id="A0A1H8KM80"/>
<accession>A0A1H8KM80</accession>
<reference evidence="1 2" key="1">
    <citation type="submission" date="2016-10" db="EMBL/GenBank/DDBJ databases">
        <authorList>
            <person name="de Groot N.N."/>
        </authorList>
    </citation>
    <scope>NUCLEOTIDE SEQUENCE [LARGE SCALE GENOMIC DNA]</scope>
    <source>
        <strain evidence="1 2">CGMCC 1.10836</strain>
    </source>
</reference>
<protein>
    <submittedName>
        <fullName evidence="1">Uncharacterized protein</fullName>
    </submittedName>
</protein>
<evidence type="ECO:0000313" key="2">
    <source>
        <dbReference type="Proteomes" id="UP000183002"/>
    </source>
</evidence>
<dbReference type="Proteomes" id="UP000183002">
    <property type="component" value="Unassembled WGS sequence"/>
</dbReference>
<organism evidence="1 2">
    <name type="scientific">Pseudorhodobacter antarcticus</name>
    <dbReference type="NCBI Taxonomy" id="1077947"/>
    <lineage>
        <taxon>Bacteria</taxon>
        <taxon>Pseudomonadati</taxon>
        <taxon>Pseudomonadota</taxon>
        <taxon>Alphaproteobacteria</taxon>
        <taxon>Rhodobacterales</taxon>
        <taxon>Paracoccaceae</taxon>
        <taxon>Pseudorhodobacter</taxon>
    </lineage>
</organism>
<dbReference type="AntiFam" id="ANF00163">
    <property type="entry name" value="Shadow ORF (opposite pspPIM)"/>
</dbReference>
<dbReference type="STRING" id="1077947.SAMN05216227_103323"/>
<proteinExistence type="predicted"/>
<sequence>MPGDVFEEHPFGAAFGDDAGDLGPEVAGIVGTSALSGGTEGLAGVSGEDCVEGTTERSGVETAQIIPDWRGRKIPRGLGGDEDSAGPVLPLDEGASVISGFGQHEAQIKASAACAEGQSMPGTRHHAIHLIPRIRSCSAVTKPRPSIASRTVLLMALTGK</sequence>
<gene>
    <name evidence="1" type="ORF">SAMN05216227_103323</name>
</gene>
<keyword evidence="2" id="KW-1185">Reference proteome</keyword>
<evidence type="ECO:0000313" key="1">
    <source>
        <dbReference type="EMBL" id="SEN94032.1"/>
    </source>
</evidence>
<name>A0A1H8KM80_9RHOB</name>